<evidence type="ECO:0000256" key="7">
    <source>
        <dbReference type="ARBA" id="ARBA00023277"/>
    </source>
</evidence>
<dbReference type="GO" id="GO:0004134">
    <property type="term" value="F:4-alpha-glucanotransferase activity"/>
    <property type="evidence" value="ECO:0007669"/>
    <property type="project" value="UniProtKB-EC"/>
</dbReference>
<dbReference type="RefSeq" id="WP_171225805.1">
    <property type="nucleotide sequence ID" value="NZ_CP053085.1"/>
</dbReference>
<evidence type="ECO:0000256" key="9">
    <source>
        <dbReference type="ARBA" id="ARBA00031501"/>
    </source>
</evidence>
<dbReference type="NCBIfam" id="NF011080">
    <property type="entry name" value="PRK14508.1-3"/>
    <property type="match status" value="1"/>
</dbReference>
<dbReference type="InterPro" id="IPR017853">
    <property type="entry name" value="GH"/>
</dbReference>
<evidence type="ECO:0000313" key="12">
    <source>
        <dbReference type="Proteomes" id="UP000500938"/>
    </source>
</evidence>
<evidence type="ECO:0000313" key="11">
    <source>
        <dbReference type="EMBL" id="QJR36373.1"/>
    </source>
</evidence>
<evidence type="ECO:0000256" key="8">
    <source>
        <dbReference type="ARBA" id="ARBA00031423"/>
    </source>
</evidence>
<evidence type="ECO:0000256" key="2">
    <source>
        <dbReference type="ARBA" id="ARBA00005684"/>
    </source>
</evidence>
<dbReference type="AlphaFoldDB" id="A0A6M4INS0"/>
<evidence type="ECO:0000256" key="6">
    <source>
        <dbReference type="ARBA" id="ARBA00022679"/>
    </source>
</evidence>
<evidence type="ECO:0000256" key="10">
    <source>
        <dbReference type="RuleBase" id="RU361207"/>
    </source>
</evidence>
<dbReference type="EMBL" id="CP053085">
    <property type="protein sequence ID" value="QJR36373.1"/>
    <property type="molecule type" value="Genomic_DNA"/>
</dbReference>
<dbReference type="KEGG" id="ggr:HKW67_13100"/>
<organism evidence="11 12">
    <name type="scientific">Gemmatimonas groenlandica</name>
    <dbReference type="NCBI Taxonomy" id="2732249"/>
    <lineage>
        <taxon>Bacteria</taxon>
        <taxon>Pseudomonadati</taxon>
        <taxon>Gemmatimonadota</taxon>
        <taxon>Gemmatimonadia</taxon>
        <taxon>Gemmatimonadales</taxon>
        <taxon>Gemmatimonadaceae</taxon>
        <taxon>Gemmatimonas</taxon>
    </lineage>
</organism>
<dbReference type="Proteomes" id="UP000500938">
    <property type="component" value="Chromosome"/>
</dbReference>
<keyword evidence="7 10" id="KW-0119">Carbohydrate metabolism</keyword>
<dbReference type="PANTHER" id="PTHR32438:SF5">
    <property type="entry name" value="4-ALPHA-GLUCANOTRANSFERASE DPE1, CHLOROPLASTIC_AMYLOPLASTIC"/>
    <property type="match status" value="1"/>
</dbReference>
<dbReference type="GO" id="GO:0005975">
    <property type="term" value="P:carbohydrate metabolic process"/>
    <property type="evidence" value="ECO:0007669"/>
    <property type="project" value="InterPro"/>
</dbReference>
<dbReference type="Pfam" id="PF02446">
    <property type="entry name" value="Glyco_hydro_77"/>
    <property type="match status" value="1"/>
</dbReference>
<dbReference type="PANTHER" id="PTHR32438">
    <property type="entry name" value="4-ALPHA-GLUCANOTRANSFERASE DPE1, CHLOROPLASTIC/AMYLOPLASTIC"/>
    <property type="match status" value="1"/>
</dbReference>
<reference evidence="11 12" key="1">
    <citation type="submission" date="2020-05" db="EMBL/GenBank/DDBJ databases">
        <title>Complete genome sequence of Gemmatimonas greenlandica TET16.</title>
        <authorList>
            <person name="Zeng Y."/>
        </authorList>
    </citation>
    <scope>NUCLEOTIDE SEQUENCE [LARGE SCALE GENOMIC DNA]</scope>
    <source>
        <strain evidence="11 12">TET16</strain>
    </source>
</reference>
<keyword evidence="5 10" id="KW-0328">Glycosyltransferase</keyword>
<evidence type="ECO:0000256" key="4">
    <source>
        <dbReference type="ARBA" id="ARBA00020295"/>
    </source>
</evidence>
<evidence type="ECO:0000256" key="3">
    <source>
        <dbReference type="ARBA" id="ARBA00012560"/>
    </source>
</evidence>
<gene>
    <name evidence="11" type="primary">malQ</name>
    <name evidence="11" type="ORF">HKW67_13100</name>
</gene>
<dbReference type="SUPFAM" id="SSF51445">
    <property type="entry name" value="(Trans)glycosidases"/>
    <property type="match status" value="1"/>
</dbReference>
<dbReference type="EC" id="2.4.1.25" evidence="3 10"/>
<name>A0A6M4INS0_9BACT</name>
<keyword evidence="6 10" id="KW-0808">Transferase</keyword>
<evidence type="ECO:0000256" key="1">
    <source>
        <dbReference type="ARBA" id="ARBA00000439"/>
    </source>
</evidence>
<dbReference type="InterPro" id="IPR003385">
    <property type="entry name" value="Glyco_hydro_77"/>
</dbReference>
<protein>
    <recommendedName>
        <fullName evidence="4 10">4-alpha-glucanotransferase</fullName>
        <ecNumber evidence="3 10">2.4.1.25</ecNumber>
    </recommendedName>
    <alternativeName>
        <fullName evidence="8 10">Amylomaltase</fullName>
    </alternativeName>
    <alternativeName>
        <fullName evidence="9 10">Disproportionating enzyme</fullName>
    </alternativeName>
</protein>
<accession>A0A6M4INS0</accession>
<keyword evidence="12" id="KW-1185">Reference proteome</keyword>
<proteinExistence type="inferred from homology"/>
<comment type="similarity">
    <text evidence="2 10">Belongs to the disproportionating enzyme family.</text>
</comment>
<sequence length="494" mass="55023">MQFPRAAGILLHPTSLPSPGGIGDMGPDAFRFVRWLADAGMKIWQVLPLGPTGYGDSPYQCFSAFAGNPLLIHVPEQARAHFGHDTEPNSAHVCDFGTVIPAKRALLDAWLGTIPFDEAVRRFVREQESWLPDYALFMALKQAHDGASWTAWERGAAQRDPEALRTWREKLRPGIERCYKEQYVFAGQFQALRNACAAQNIQLMGDVPIYVAHDSADVWANRALFKLHDDGTLVVQAGVPPDYFSKTGQLWGNPLYDWDAMSHDGYRWWIERMRASLAMFDAVRLDHFRGFEAFWEVPADDTTAENGRWVQGPGAALFTALTAALGPMPIVAENLGLITPEVEALRAQFEYPGMAILQFAFSDPASEFSPHRYLRELVVYTGTHDNDTTVGWWNSSGAGDSTRDPEAVEQEKAFARQYLNTDGGDIHWALMRAALASVANTALVPLQDVLGLGSDTRMNLPGRQSGNWGFRFSWDQLPAALTARMRELAETYGR</sequence>
<evidence type="ECO:0000256" key="5">
    <source>
        <dbReference type="ARBA" id="ARBA00022676"/>
    </source>
</evidence>
<comment type="catalytic activity">
    <reaction evidence="1 10">
        <text>Transfers a segment of a (1-&gt;4)-alpha-D-glucan to a new position in an acceptor, which may be glucose or a (1-&gt;4)-alpha-D-glucan.</text>
        <dbReference type="EC" id="2.4.1.25"/>
    </reaction>
</comment>
<dbReference type="NCBIfam" id="TIGR00217">
    <property type="entry name" value="malQ"/>
    <property type="match status" value="1"/>
</dbReference>
<dbReference type="Gene3D" id="3.20.20.80">
    <property type="entry name" value="Glycosidases"/>
    <property type="match status" value="1"/>
</dbReference>